<dbReference type="PROSITE" id="PS51257">
    <property type="entry name" value="PROKAR_LIPOPROTEIN"/>
    <property type="match status" value="1"/>
</dbReference>
<gene>
    <name evidence="2" type="ORF">ABE541_18355</name>
</gene>
<proteinExistence type="predicted"/>
<reference evidence="2 3" key="1">
    <citation type="submission" date="2024-04" db="EMBL/GenBank/DDBJ databases">
        <title>WGS of bacteria from Torrens River.</title>
        <authorList>
            <person name="Wyrsch E.R."/>
            <person name="Drigo B."/>
        </authorList>
    </citation>
    <scope>NUCLEOTIDE SEQUENCE [LARGE SCALE GENOMIC DNA]</scope>
    <source>
        <strain evidence="2 3">TWI391</strain>
    </source>
</reference>
<comment type="caution">
    <text evidence="2">The sequence shown here is derived from an EMBL/GenBank/DDBJ whole genome shotgun (WGS) entry which is preliminary data.</text>
</comment>
<sequence length="293" mass="33074">MKKDKTNVGSRTAITAMIILLLTITVACSKTEAPTPDEEKTGQFSIEFDNIMGEETLSFEPRVYKNAKGESFRIKLLQYFISNIKLYKADGSSYTVPQDDSYFLVNAADRTTRFTKVKVPEGNYEKVEFVIGVDSLRNTMPVEKRTGVLSFNPEEGHEGGGMYWGWNSGYIFFKMEGYCDLISDNQQGDPTGNKQFKYHIGGFGGYNAPTLNNIKTITVDLKTAGTAQVREGLRSNVHLFVDIMKIFNGPHTFSIVEHPNVMFSEYSVNIANNFPHFFTHDHTENFVKSEDEL</sequence>
<accession>A0ABV0BZ11</accession>
<dbReference type="EMBL" id="JBDJNQ010000009">
    <property type="protein sequence ID" value="MEN5379233.1"/>
    <property type="molecule type" value="Genomic_DNA"/>
</dbReference>
<feature type="domain" description="Copper-binding protein MbnP-like" evidence="1">
    <location>
        <begin position="41"/>
        <end position="262"/>
    </location>
</feature>
<name>A0ABV0BZ11_9SPHI</name>
<dbReference type="RefSeq" id="WP_346581996.1">
    <property type="nucleotide sequence ID" value="NZ_JBDJNQ010000009.1"/>
</dbReference>
<dbReference type="InterPro" id="IPR046863">
    <property type="entry name" value="MbnP-like_dom"/>
</dbReference>
<dbReference type="Proteomes" id="UP001409291">
    <property type="component" value="Unassembled WGS sequence"/>
</dbReference>
<protein>
    <submittedName>
        <fullName evidence="2">MbnP family protein</fullName>
    </submittedName>
</protein>
<evidence type="ECO:0000313" key="3">
    <source>
        <dbReference type="Proteomes" id="UP001409291"/>
    </source>
</evidence>
<dbReference type="Pfam" id="PF20243">
    <property type="entry name" value="MbnP"/>
    <property type="match status" value="1"/>
</dbReference>
<evidence type="ECO:0000313" key="2">
    <source>
        <dbReference type="EMBL" id="MEN5379233.1"/>
    </source>
</evidence>
<organism evidence="2 3">
    <name type="scientific">Sphingobacterium kitahiroshimense</name>
    <dbReference type="NCBI Taxonomy" id="470446"/>
    <lineage>
        <taxon>Bacteria</taxon>
        <taxon>Pseudomonadati</taxon>
        <taxon>Bacteroidota</taxon>
        <taxon>Sphingobacteriia</taxon>
        <taxon>Sphingobacteriales</taxon>
        <taxon>Sphingobacteriaceae</taxon>
        <taxon>Sphingobacterium</taxon>
    </lineage>
</organism>
<evidence type="ECO:0000259" key="1">
    <source>
        <dbReference type="Pfam" id="PF20243"/>
    </source>
</evidence>
<keyword evidence="3" id="KW-1185">Reference proteome</keyword>